<comment type="similarity">
    <text evidence="2">Belongs to the PpiC/parvulin rotamase family.</text>
</comment>
<dbReference type="PROSITE" id="PS50198">
    <property type="entry name" value="PPIC_PPIASE_2"/>
    <property type="match status" value="1"/>
</dbReference>
<comment type="caution">
    <text evidence="8">The sequence shown here is derived from an EMBL/GenBank/DDBJ whole genome shotgun (WGS) entry which is preliminary data.</text>
</comment>
<name>A0ABV2CTZ8_9RHOO</name>
<dbReference type="InterPro" id="IPR000297">
    <property type="entry name" value="PPIase_PpiC"/>
</dbReference>
<comment type="catalytic activity">
    <reaction evidence="1">
        <text>[protein]-peptidylproline (omega=180) = [protein]-peptidylproline (omega=0)</text>
        <dbReference type="Rhea" id="RHEA:16237"/>
        <dbReference type="Rhea" id="RHEA-COMP:10747"/>
        <dbReference type="Rhea" id="RHEA-COMP:10748"/>
        <dbReference type="ChEBI" id="CHEBI:83833"/>
        <dbReference type="ChEBI" id="CHEBI:83834"/>
        <dbReference type="EC" id="5.2.1.8"/>
    </reaction>
</comment>
<dbReference type="Pfam" id="PF13145">
    <property type="entry name" value="Rotamase_2"/>
    <property type="match status" value="1"/>
</dbReference>
<organism evidence="8 9">
    <name type="scientific">Uliginosibacterium paludis</name>
    <dbReference type="NCBI Taxonomy" id="1615952"/>
    <lineage>
        <taxon>Bacteria</taxon>
        <taxon>Pseudomonadati</taxon>
        <taxon>Pseudomonadota</taxon>
        <taxon>Betaproteobacteria</taxon>
        <taxon>Rhodocyclales</taxon>
        <taxon>Zoogloeaceae</taxon>
        <taxon>Uliginosibacterium</taxon>
    </lineage>
</organism>
<dbReference type="SUPFAM" id="SSF54534">
    <property type="entry name" value="FKBP-like"/>
    <property type="match status" value="1"/>
</dbReference>
<keyword evidence="9" id="KW-1185">Reference proteome</keyword>
<sequence>MKATLSCVAASLILISSLAGAAEPAKAIAKVNGVSIPASLADLMVAEQVAQGAPNNDELRRAVKDELVRRELLAQEARKKGLDKKPEMLVRMDVARQGILIGGYINDWMRANPVAEAKVRAEYDARVKNMASTEYRVRHIQVDTEDAAKALISKLQAGSRFEDLAKESNDTGSKDNGGDIGWVSPKGVPEAIGAALPTIEKGKFSAVPVKSNFGFHVLKVEDTRQAVPPKYEEVAENLRRELEQQALSNYVNSLVSKAKVE</sequence>
<keyword evidence="6" id="KW-0732">Signal</keyword>
<evidence type="ECO:0000313" key="8">
    <source>
        <dbReference type="EMBL" id="MET1491400.1"/>
    </source>
</evidence>
<evidence type="ECO:0000256" key="2">
    <source>
        <dbReference type="ARBA" id="ARBA00007656"/>
    </source>
</evidence>
<protein>
    <recommendedName>
        <fullName evidence="3">peptidylprolyl isomerase</fullName>
        <ecNumber evidence="3">5.2.1.8</ecNumber>
    </recommendedName>
</protein>
<dbReference type="RefSeq" id="WP_345929239.1">
    <property type="nucleotide sequence ID" value="NZ_JBDIVF010000009.1"/>
</dbReference>
<dbReference type="InterPro" id="IPR027304">
    <property type="entry name" value="Trigger_fact/SurA_dom_sf"/>
</dbReference>
<evidence type="ECO:0000256" key="4">
    <source>
        <dbReference type="ARBA" id="ARBA00023110"/>
    </source>
</evidence>
<reference evidence="8 9" key="1">
    <citation type="submission" date="2024-07" db="EMBL/GenBank/DDBJ databases">
        <title>Uliginosibacterium paludis KCTC:42655.</title>
        <authorList>
            <person name="Kim M.K."/>
        </authorList>
    </citation>
    <scope>NUCLEOTIDE SEQUENCE [LARGE SCALE GENOMIC DNA]</scope>
    <source>
        <strain evidence="8 9">KCTC 42655</strain>
    </source>
</reference>
<dbReference type="InterPro" id="IPR050245">
    <property type="entry name" value="PrsA_foldase"/>
</dbReference>
<dbReference type="GO" id="GO:0016853">
    <property type="term" value="F:isomerase activity"/>
    <property type="evidence" value="ECO:0007669"/>
    <property type="project" value="UniProtKB-KW"/>
</dbReference>
<dbReference type="PANTHER" id="PTHR47245">
    <property type="entry name" value="PEPTIDYLPROLYL ISOMERASE"/>
    <property type="match status" value="1"/>
</dbReference>
<proteinExistence type="inferred from homology"/>
<accession>A0ABV2CTZ8</accession>
<feature type="chain" id="PRO_5046671328" description="peptidylprolyl isomerase" evidence="6">
    <location>
        <begin position="22"/>
        <end position="261"/>
    </location>
</feature>
<gene>
    <name evidence="8" type="ORF">ABVT11_16295</name>
</gene>
<dbReference type="Proteomes" id="UP001548590">
    <property type="component" value="Unassembled WGS sequence"/>
</dbReference>
<evidence type="ECO:0000256" key="3">
    <source>
        <dbReference type="ARBA" id="ARBA00013194"/>
    </source>
</evidence>
<evidence type="ECO:0000313" key="9">
    <source>
        <dbReference type="Proteomes" id="UP001548590"/>
    </source>
</evidence>
<dbReference type="Gene3D" id="1.10.8.1040">
    <property type="match status" value="1"/>
</dbReference>
<dbReference type="SUPFAM" id="SSF109998">
    <property type="entry name" value="Triger factor/SurA peptide-binding domain-like"/>
    <property type="match status" value="1"/>
</dbReference>
<evidence type="ECO:0000256" key="1">
    <source>
        <dbReference type="ARBA" id="ARBA00000971"/>
    </source>
</evidence>
<dbReference type="PANTHER" id="PTHR47245:SF2">
    <property type="entry name" value="PEPTIDYL-PROLYL CIS-TRANS ISOMERASE HP_0175-RELATED"/>
    <property type="match status" value="1"/>
</dbReference>
<dbReference type="Gene3D" id="3.10.50.40">
    <property type="match status" value="1"/>
</dbReference>
<keyword evidence="5 8" id="KW-0413">Isomerase</keyword>
<dbReference type="EMBL" id="JBEWLZ010000011">
    <property type="protein sequence ID" value="MET1491400.1"/>
    <property type="molecule type" value="Genomic_DNA"/>
</dbReference>
<evidence type="ECO:0000259" key="7">
    <source>
        <dbReference type="PROSITE" id="PS50198"/>
    </source>
</evidence>
<evidence type="ECO:0000256" key="6">
    <source>
        <dbReference type="SAM" id="SignalP"/>
    </source>
</evidence>
<evidence type="ECO:0000256" key="5">
    <source>
        <dbReference type="PROSITE-ProRule" id="PRU00278"/>
    </source>
</evidence>
<feature type="domain" description="PpiC" evidence="7">
    <location>
        <begin position="132"/>
        <end position="222"/>
    </location>
</feature>
<feature type="signal peptide" evidence="6">
    <location>
        <begin position="1"/>
        <end position="21"/>
    </location>
</feature>
<keyword evidence="4 5" id="KW-0697">Rotamase</keyword>
<dbReference type="EC" id="5.2.1.8" evidence="3"/>
<dbReference type="InterPro" id="IPR046357">
    <property type="entry name" value="PPIase_dom_sf"/>
</dbReference>